<name>A0AAE0R214_9TELE</name>
<comment type="caution">
    <text evidence="1">The sequence shown here is derived from an EMBL/GenBank/DDBJ whole genome shotgun (WGS) entry which is preliminary data.</text>
</comment>
<sequence>MGPRGFCKGMYENLIDLLLSDIMLAFSENPKEKRPNPVYNRTSDTEDKVKKKKNSAQLLDFYFQWITSFLTDRQQRVSLGKLTYNTHTISTGLIQDGDESAYRQDIEQLAAWCSHNNLELNMLKTVEMMVDLRKNPPSLPQLTIMDSTVAAVESFKFLGTTLSQDMKWDIQINSIVKKAQLYWTFTEAVLPSSTEKVQPATGTDVTVLLSCY</sequence>
<organism evidence="1 2">
    <name type="scientific">Hemibagrus guttatus</name>
    <dbReference type="NCBI Taxonomy" id="175788"/>
    <lineage>
        <taxon>Eukaryota</taxon>
        <taxon>Metazoa</taxon>
        <taxon>Chordata</taxon>
        <taxon>Craniata</taxon>
        <taxon>Vertebrata</taxon>
        <taxon>Euteleostomi</taxon>
        <taxon>Actinopterygii</taxon>
        <taxon>Neopterygii</taxon>
        <taxon>Teleostei</taxon>
        <taxon>Ostariophysi</taxon>
        <taxon>Siluriformes</taxon>
        <taxon>Bagridae</taxon>
        <taxon>Hemibagrus</taxon>
    </lineage>
</organism>
<dbReference type="EMBL" id="JAUCMX010000007">
    <property type="protein sequence ID" value="KAK3539466.1"/>
    <property type="molecule type" value="Genomic_DNA"/>
</dbReference>
<dbReference type="Proteomes" id="UP001274896">
    <property type="component" value="Unassembled WGS sequence"/>
</dbReference>
<dbReference type="AlphaFoldDB" id="A0AAE0R214"/>
<evidence type="ECO:0000313" key="1">
    <source>
        <dbReference type="EMBL" id="KAK3539466.1"/>
    </source>
</evidence>
<protein>
    <submittedName>
        <fullName evidence="1">Uncharacterized protein</fullName>
    </submittedName>
</protein>
<gene>
    <name evidence="1" type="ORF">QTP70_008496</name>
</gene>
<proteinExistence type="predicted"/>
<reference evidence="1" key="1">
    <citation type="submission" date="2023-06" db="EMBL/GenBank/DDBJ databases">
        <title>Male Hemibagrus guttatus genome.</title>
        <authorList>
            <person name="Bian C."/>
        </authorList>
    </citation>
    <scope>NUCLEOTIDE SEQUENCE</scope>
    <source>
        <strain evidence="1">Male_cb2023</strain>
        <tissue evidence="1">Muscle</tissue>
    </source>
</reference>
<keyword evidence="2" id="KW-1185">Reference proteome</keyword>
<accession>A0AAE0R214</accession>
<evidence type="ECO:0000313" key="2">
    <source>
        <dbReference type="Proteomes" id="UP001274896"/>
    </source>
</evidence>